<comment type="caution">
    <text evidence="2">The sequence shown here is derived from an EMBL/GenBank/DDBJ whole genome shotgun (WGS) entry which is preliminary data.</text>
</comment>
<dbReference type="RefSeq" id="WP_062422257.1">
    <property type="nucleotide sequence ID" value="NZ_BBYA01000010.1"/>
</dbReference>
<keyword evidence="3" id="KW-1185">Reference proteome</keyword>
<dbReference type="OrthoDB" id="164501at2"/>
<organism evidence="2 3">
    <name type="scientific">Leptolinea tardivitalis</name>
    <dbReference type="NCBI Taxonomy" id="229920"/>
    <lineage>
        <taxon>Bacteria</taxon>
        <taxon>Bacillati</taxon>
        <taxon>Chloroflexota</taxon>
        <taxon>Anaerolineae</taxon>
        <taxon>Anaerolineales</taxon>
        <taxon>Anaerolineaceae</taxon>
        <taxon>Leptolinea</taxon>
    </lineage>
</organism>
<evidence type="ECO:0000256" key="1">
    <source>
        <dbReference type="SAM" id="MobiDB-lite"/>
    </source>
</evidence>
<evidence type="ECO:0000313" key="3">
    <source>
        <dbReference type="Proteomes" id="UP000050430"/>
    </source>
</evidence>
<name>A0A0P6X619_9CHLR</name>
<dbReference type="AlphaFoldDB" id="A0A0P6X619"/>
<protein>
    <submittedName>
        <fullName evidence="2">Uncharacterized protein</fullName>
    </submittedName>
</protein>
<evidence type="ECO:0000313" key="2">
    <source>
        <dbReference type="EMBL" id="KPL70379.1"/>
    </source>
</evidence>
<sequence>MARRDAFSGLRETPSSNADEDGRSVDMPAFSEKQDVKQPLDLIPTAQRREKRNRDWEQAHRAETVTYRGVPRECHEWIEEIAEGLAVPRDEVVRAFLEFGVKQYQCGQLALIAYPKAQRMTLFPEGERKTLVSPSQGKKINGWLNEAFPVAMKNERGAKRKKGKRGPADGSRWEIRVTYRIPILLKEKIRSIANEHTLPVGEVVWFFIEQALQAFRNGSLSLQPAPKMIGMTLFQGR</sequence>
<dbReference type="STRING" id="229920.ADM99_14580"/>
<proteinExistence type="predicted"/>
<accession>A0A0P6X619</accession>
<dbReference type="EMBL" id="LGCK01000014">
    <property type="protein sequence ID" value="KPL70379.1"/>
    <property type="molecule type" value="Genomic_DNA"/>
</dbReference>
<reference evidence="2 3" key="1">
    <citation type="submission" date="2015-07" db="EMBL/GenBank/DDBJ databases">
        <title>Genome sequence of Leptolinea tardivitalis DSM 16556.</title>
        <authorList>
            <person name="Hemp J."/>
            <person name="Ward L.M."/>
            <person name="Pace L.A."/>
            <person name="Fischer W.W."/>
        </authorList>
    </citation>
    <scope>NUCLEOTIDE SEQUENCE [LARGE SCALE GENOMIC DNA]</scope>
    <source>
        <strain evidence="2 3">YMTK-2</strain>
    </source>
</reference>
<gene>
    <name evidence="2" type="ORF">ADM99_14580</name>
</gene>
<feature type="region of interest" description="Disordered" evidence="1">
    <location>
        <begin position="1"/>
        <end position="56"/>
    </location>
</feature>
<dbReference type="Proteomes" id="UP000050430">
    <property type="component" value="Unassembled WGS sequence"/>
</dbReference>